<feature type="region of interest" description="Disordered" evidence="7">
    <location>
        <begin position="342"/>
        <end position="361"/>
    </location>
</feature>
<dbReference type="OrthoDB" id="1728340at2759"/>
<dbReference type="SUPFAM" id="SSF103481">
    <property type="entry name" value="Multidrug resistance efflux transporter EmrE"/>
    <property type="match status" value="2"/>
</dbReference>
<feature type="compositionally biased region" description="Basic and acidic residues" evidence="7">
    <location>
        <begin position="342"/>
        <end position="355"/>
    </location>
</feature>
<feature type="transmembrane region" description="Helical" evidence="6">
    <location>
        <begin position="253"/>
        <end position="271"/>
    </location>
</feature>
<comment type="subcellular location">
    <subcellularLocation>
        <location evidence="1 6">Membrane</location>
        <topology evidence="1 6">Multi-pass membrane protein</topology>
    </subcellularLocation>
</comment>
<feature type="transmembrane region" description="Helical" evidence="6">
    <location>
        <begin position="214"/>
        <end position="233"/>
    </location>
</feature>
<dbReference type="InterPro" id="IPR037185">
    <property type="entry name" value="EmrE-like"/>
</dbReference>
<evidence type="ECO:0000256" key="4">
    <source>
        <dbReference type="ARBA" id="ARBA00022989"/>
    </source>
</evidence>
<sequence>MRSDSKVSEKAKLFIAVLALQCCYAGFHIVSRAALNMGVSKIVFPVYRNVIALALLAPFAYFIEKKDRPPLTFSLLVQFFLLALCGITANQGFYLLGLYYLSPTYASAIQNSVPAITFAMAAALRLEQVNIKKRFGLAKVVGTVGSIAGATVITLYKGPPLLSHEPHLTLGAITSSSQILNWTLGCIYILGNCLAWSGWMVLQVPVLKQYPARLSVTTFTCFFGLIQFLVIAAFTETDIDKWKVHSGGELCTILYAGLVASGISFSLQIWCIDRGGPLFVAVFQPVQTVAVAIMASIILGDQLYSGGVIGSILIMVGLYSVLWGKSEEKKARSQETNHDLTTHLLDQENSHKDDTAVSDIP</sequence>
<feature type="transmembrane region" description="Helical" evidence="6">
    <location>
        <begin position="304"/>
        <end position="324"/>
    </location>
</feature>
<evidence type="ECO:0000313" key="10">
    <source>
        <dbReference type="Proteomes" id="UP000243459"/>
    </source>
</evidence>
<keyword evidence="10" id="KW-1185">Reference proteome</keyword>
<gene>
    <name evidence="9" type="ORF">A4U43_C06F6610</name>
</gene>
<keyword evidence="3 6" id="KW-0812">Transmembrane</keyword>
<name>A0A5P1ENE8_ASPOF</name>
<evidence type="ECO:0000256" key="1">
    <source>
        <dbReference type="ARBA" id="ARBA00004141"/>
    </source>
</evidence>
<comment type="similarity">
    <text evidence="2 6">Belongs to the drug/metabolite transporter (DMT) superfamily. Plant drug/metabolite exporter (P-DME) (TC 2.A.7.4) family.</text>
</comment>
<feature type="transmembrane region" description="Helical" evidence="6">
    <location>
        <begin position="75"/>
        <end position="99"/>
    </location>
</feature>
<evidence type="ECO:0000256" key="3">
    <source>
        <dbReference type="ARBA" id="ARBA00022692"/>
    </source>
</evidence>
<proteinExistence type="inferred from homology"/>
<keyword evidence="5 6" id="KW-0472">Membrane</keyword>
<accession>A0A5P1ENE8</accession>
<feature type="transmembrane region" description="Helical" evidence="6">
    <location>
        <begin position="12"/>
        <end position="30"/>
    </location>
</feature>
<dbReference type="Proteomes" id="UP000243459">
    <property type="component" value="Chromosome 6"/>
</dbReference>
<evidence type="ECO:0000256" key="7">
    <source>
        <dbReference type="SAM" id="MobiDB-lite"/>
    </source>
</evidence>
<dbReference type="AlphaFoldDB" id="A0A5P1ENE8"/>
<dbReference type="InterPro" id="IPR030184">
    <property type="entry name" value="WAT1-related"/>
</dbReference>
<evidence type="ECO:0000256" key="2">
    <source>
        <dbReference type="ARBA" id="ARBA00007635"/>
    </source>
</evidence>
<evidence type="ECO:0000313" key="9">
    <source>
        <dbReference type="EMBL" id="ONK66329.1"/>
    </source>
</evidence>
<feature type="domain" description="EamA" evidence="8">
    <location>
        <begin position="15"/>
        <end position="153"/>
    </location>
</feature>
<reference evidence="10" key="1">
    <citation type="journal article" date="2017" name="Nat. Commun.">
        <title>The asparagus genome sheds light on the origin and evolution of a young Y chromosome.</title>
        <authorList>
            <person name="Harkess A."/>
            <person name="Zhou J."/>
            <person name="Xu C."/>
            <person name="Bowers J.E."/>
            <person name="Van der Hulst R."/>
            <person name="Ayyampalayam S."/>
            <person name="Mercati F."/>
            <person name="Riccardi P."/>
            <person name="McKain M.R."/>
            <person name="Kakrana A."/>
            <person name="Tang H."/>
            <person name="Ray J."/>
            <person name="Groenendijk J."/>
            <person name="Arikit S."/>
            <person name="Mathioni S.M."/>
            <person name="Nakano M."/>
            <person name="Shan H."/>
            <person name="Telgmann-Rauber A."/>
            <person name="Kanno A."/>
            <person name="Yue Z."/>
            <person name="Chen H."/>
            <person name="Li W."/>
            <person name="Chen Y."/>
            <person name="Xu X."/>
            <person name="Zhang Y."/>
            <person name="Luo S."/>
            <person name="Chen H."/>
            <person name="Gao J."/>
            <person name="Mao Z."/>
            <person name="Pires J.C."/>
            <person name="Luo M."/>
            <person name="Kudrna D."/>
            <person name="Wing R.A."/>
            <person name="Meyers B.C."/>
            <person name="Yi K."/>
            <person name="Kong H."/>
            <person name="Lavrijsen P."/>
            <person name="Sunseri F."/>
            <person name="Falavigna A."/>
            <person name="Ye Y."/>
            <person name="Leebens-Mack J.H."/>
            <person name="Chen G."/>
        </authorList>
    </citation>
    <scope>NUCLEOTIDE SEQUENCE [LARGE SCALE GENOMIC DNA]</scope>
    <source>
        <strain evidence="10">cv. DH0086</strain>
    </source>
</reference>
<feature type="transmembrane region" description="Helical" evidence="6">
    <location>
        <begin position="278"/>
        <end position="298"/>
    </location>
</feature>
<feature type="transmembrane region" description="Helical" evidence="6">
    <location>
        <begin position="42"/>
        <end position="63"/>
    </location>
</feature>
<keyword evidence="4 6" id="KW-1133">Transmembrane helix</keyword>
<dbReference type="PANTHER" id="PTHR31218">
    <property type="entry name" value="WAT1-RELATED PROTEIN"/>
    <property type="match status" value="1"/>
</dbReference>
<feature type="transmembrane region" description="Helical" evidence="6">
    <location>
        <begin position="105"/>
        <end position="124"/>
    </location>
</feature>
<evidence type="ECO:0000256" key="5">
    <source>
        <dbReference type="ARBA" id="ARBA00023136"/>
    </source>
</evidence>
<dbReference type="InterPro" id="IPR000620">
    <property type="entry name" value="EamA_dom"/>
</dbReference>
<feature type="transmembrane region" description="Helical" evidence="6">
    <location>
        <begin position="179"/>
        <end position="202"/>
    </location>
</feature>
<organism evidence="9 10">
    <name type="scientific">Asparagus officinalis</name>
    <name type="common">Garden asparagus</name>
    <dbReference type="NCBI Taxonomy" id="4686"/>
    <lineage>
        <taxon>Eukaryota</taxon>
        <taxon>Viridiplantae</taxon>
        <taxon>Streptophyta</taxon>
        <taxon>Embryophyta</taxon>
        <taxon>Tracheophyta</taxon>
        <taxon>Spermatophyta</taxon>
        <taxon>Magnoliopsida</taxon>
        <taxon>Liliopsida</taxon>
        <taxon>Asparagales</taxon>
        <taxon>Asparagaceae</taxon>
        <taxon>Asparagoideae</taxon>
        <taxon>Asparagus</taxon>
    </lineage>
</organism>
<feature type="transmembrane region" description="Helical" evidence="6">
    <location>
        <begin position="136"/>
        <end position="159"/>
    </location>
</feature>
<evidence type="ECO:0000256" key="6">
    <source>
        <dbReference type="RuleBase" id="RU363077"/>
    </source>
</evidence>
<dbReference type="EMBL" id="CM007386">
    <property type="protein sequence ID" value="ONK66329.1"/>
    <property type="molecule type" value="Genomic_DNA"/>
</dbReference>
<dbReference type="Gramene" id="ONK66329">
    <property type="protein sequence ID" value="ONK66329"/>
    <property type="gene ID" value="A4U43_C06F6610"/>
</dbReference>
<dbReference type="GO" id="GO:0016020">
    <property type="term" value="C:membrane"/>
    <property type="evidence" value="ECO:0007669"/>
    <property type="project" value="UniProtKB-SubCell"/>
</dbReference>
<dbReference type="Pfam" id="PF00892">
    <property type="entry name" value="EamA"/>
    <property type="match status" value="2"/>
</dbReference>
<feature type="domain" description="EamA" evidence="8">
    <location>
        <begin position="184"/>
        <end position="322"/>
    </location>
</feature>
<evidence type="ECO:0000259" key="8">
    <source>
        <dbReference type="Pfam" id="PF00892"/>
    </source>
</evidence>
<dbReference type="OMA" id="QLCYAGF"/>
<dbReference type="GO" id="GO:0022857">
    <property type="term" value="F:transmembrane transporter activity"/>
    <property type="evidence" value="ECO:0007669"/>
    <property type="project" value="InterPro"/>
</dbReference>
<protein>
    <recommendedName>
        <fullName evidence="6">WAT1-related protein</fullName>
    </recommendedName>
</protein>